<organism evidence="2 3">
    <name type="scientific">Aspergillus sclerotioniger CBS 115572</name>
    <dbReference type="NCBI Taxonomy" id="1450535"/>
    <lineage>
        <taxon>Eukaryota</taxon>
        <taxon>Fungi</taxon>
        <taxon>Dikarya</taxon>
        <taxon>Ascomycota</taxon>
        <taxon>Pezizomycotina</taxon>
        <taxon>Eurotiomycetes</taxon>
        <taxon>Eurotiomycetidae</taxon>
        <taxon>Eurotiales</taxon>
        <taxon>Aspergillaceae</taxon>
        <taxon>Aspergillus</taxon>
        <taxon>Aspergillus subgen. Circumdati</taxon>
    </lineage>
</organism>
<reference evidence="2 3" key="1">
    <citation type="submission" date="2016-12" db="EMBL/GenBank/DDBJ databases">
        <title>The genomes of Aspergillus section Nigri reveals drivers in fungal speciation.</title>
        <authorList>
            <consortium name="DOE Joint Genome Institute"/>
            <person name="Vesth T.C."/>
            <person name="Nybo J."/>
            <person name="Theobald S."/>
            <person name="Brandl J."/>
            <person name="Frisvad J.C."/>
            <person name="Nielsen K.F."/>
            <person name="Lyhne E.K."/>
            <person name="Kogle M.E."/>
            <person name="Kuo A."/>
            <person name="Riley R."/>
            <person name="Clum A."/>
            <person name="Nolan M."/>
            <person name="Lipzen A."/>
            <person name="Salamov A."/>
            <person name="Henrissat B."/>
            <person name="Wiebenga A."/>
            <person name="De Vries R.P."/>
            <person name="Grigoriev I.V."/>
            <person name="Mortensen U.H."/>
            <person name="Andersen M.R."/>
            <person name="Baker S.E."/>
        </authorList>
    </citation>
    <scope>NUCLEOTIDE SEQUENCE [LARGE SCALE GENOMIC DNA]</scope>
    <source>
        <strain evidence="2 3">CBS 115572</strain>
    </source>
</reference>
<proteinExistence type="predicted"/>
<dbReference type="AlphaFoldDB" id="A0A317W294"/>
<dbReference type="Proteomes" id="UP000246702">
    <property type="component" value="Unassembled WGS sequence"/>
</dbReference>
<dbReference type="EMBL" id="MSFK01000023">
    <property type="protein sequence ID" value="PWY79367.1"/>
    <property type="molecule type" value="Genomic_DNA"/>
</dbReference>
<dbReference type="RefSeq" id="XP_025464939.1">
    <property type="nucleotide sequence ID" value="XM_025612254.1"/>
</dbReference>
<evidence type="ECO:0000313" key="2">
    <source>
        <dbReference type="EMBL" id="PWY79367.1"/>
    </source>
</evidence>
<accession>A0A317W294</accession>
<keyword evidence="1" id="KW-0732">Signal</keyword>
<protein>
    <submittedName>
        <fullName evidence="2">Uncharacterized protein</fullName>
    </submittedName>
</protein>
<comment type="caution">
    <text evidence="2">The sequence shown here is derived from an EMBL/GenBank/DDBJ whole genome shotgun (WGS) entry which is preliminary data.</text>
</comment>
<feature type="signal peptide" evidence="1">
    <location>
        <begin position="1"/>
        <end position="15"/>
    </location>
</feature>
<gene>
    <name evidence="2" type="ORF">BO94DRAFT_537384</name>
</gene>
<sequence>MAWTIKLSSIYRALSAICWLSIYSRGTQDEKSAPKTTAILTQVRSGFLTRCSNSLQKIR</sequence>
<dbReference type="GeneID" id="37114397"/>
<feature type="chain" id="PRO_5016418034" evidence="1">
    <location>
        <begin position="16"/>
        <end position="59"/>
    </location>
</feature>
<evidence type="ECO:0000256" key="1">
    <source>
        <dbReference type="SAM" id="SignalP"/>
    </source>
</evidence>
<name>A0A317W294_9EURO</name>
<evidence type="ECO:0000313" key="3">
    <source>
        <dbReference type="Proteomes" id="UP000246702"/>
    </source>
</evidence>
<keyword evidence="3" id="KW-1185">Reference proteome</keyword>